<proteinExistence type="predicted"/>
<dbReference type="Pfam" id="PF14145">
    <property type="entry name" value="YrhK"/>
    <property type="match status" value="1"/>
</dbReference>
<feature type="domain" description="YrhK" evidence="2">
    <location>
        <begin position="20"/>
        <end position="74"/>
    </location>
</feature>
<dbReference type="AlphaFoldDB" id="A0A073IZ53"/>
<evidence type="ECO:0000259" key="2">
    <source>
        <dbReference type="Pfam" id="PF14145"/>
    </source>
</evidence>
<reference evidence="3 4" key="1">
    <citation type="submission" date="2014-01" db="EMBL/GenBank/DDBJ databases">
        <title>Sulfitobacter sp. H3 (MCCC 1A00686) Genome Sequencing.</title>
        <authorList>
            <person name="Lai Q."/>
            <person name="Hong Z."/>
        </authorList>
    </citation>
    <scope>NUCLEOTIDE SEQUENCE [LARGE SCALE GENOMIC DNA]</scope>
    <source>
        <strain evidence="3 4">H3</strain>
    </source>
</reference>
<dbReference type="GeneID" id="68868632"/>
<keyword evidence="1" id="KW-1133">Transmembrane helix</keyword>
<evidence type="ECO:0000313" key="3">
    <source>
        <dbReference type="EMBL" id="KEJ94994.1"/>
    </source>
</evidence>
<keyword evidence="1" id="KW-0472">Membrane</keyword>
<dbReference type="EMBL" id="JAMD01000008">
    <property type="protein sequence ID" value="KEJ94994.1"/>
    <property type="molecule type" value="Genomic_DNA"/>
</dbReference>
<name>A0A073IZ53_9RHOB</name>
<evidence type="ECO:0000256" key="1">
    <source>
        <dbReference type="SAM" id="Phobius"/>
    </source>
</evidence>
<gene>
    <name evidence="3" type="ORF">SUH3_23080</name>
</gene>
<organism evidence="3 4">
    <name type="scientific">Pseudosulfitobacter pseudonitzschiae</name>
    <dbReference type="NCBI Taxonomy" id="1402135"/>
    <lineage>
        <taxon>Bacteria</taxon>
        <taxon>Pseudomonadati</taxon>
        <taxon>Pseudomonadota</taxon>
        <taxon>Alphaproteobacteria</taxon>
        <taxon>Rhodobacterales</taxon>
        <taxon>Roseobacteraceae</taxon>
        <taxon>Pseudosulfitobacter</taxon>
    </lineage>
</organism>
<protein>
    <recommendedName>
        <fullName evidence="2">YrhK domain-containing protein</fullName>
    </recommendedName>
</protein>
<dbReference type="Proteomes" id="UP000027746">
    <property type="component" value="Unassembled WGS sequence"/>
</dbReference>
<accession>A0A073IZ53</accession>
<dbReference type="RefSeq" id="WP_037927824.1">
    <property type="nucleotide sequence ID" value="NZ_CP054599.1"/>
</dbReference>
<feature type="transmembrane region" description="Helical" evidence="1">
    <location>
        <begin position="51"/>
        <end position="69"/>
    </location>
</feature>
<dbReference type="OrthoDB" id="5862062at2"/>
<evidence type="ECO:0000313" key="4">
    <source>
        <dbReference type="Proteomes" id="UP000027746"/>
    </source>
</evidence>
<sequence length="93" mass="10578">MLFRPDQHTYSEDDLRRYAVFEIIYTLIDFSAAGLFLIGSVMFLSEAWQTPGTWLFIAGSVLFATKPTLRLIRELRLAAAGDEKDLGARFTED</sequence>
<keyword evidence="1" id="KW-0812">Transmembrane</keyword>
<feature type="transmembrane region" description="Helical" evidence="1">
    <location>
        <begin position="20"/>
        <end position="45"/>
    </location>
</feature>
<keyword evidence="4" id="KW-1185">Reference proteome</keyword>
<dbReference type="InterPro" id="IPR025424">
    <property type="entry name" value="YrhK_domain"/>
</dbReference>
<comment type="caution">
    <text evidence="3">The sequence shown here is derived from an EMBL/GenBank/DDBJ whole genome shotgun (WGS) entry which is preliminary data.</text>
</comment>